<dbReference type="Gene3D" id="1.25.40.990">
    <property type="match status" value="1"/>
</dbReference>
<evidence type="ECO:0000256" key="3">
    <source>
        <dbReference type="ARBA" id="ARBA00022942"/>
    </source>
</evidence>
<dbReference type="KEGG" id="dgr:6556809"/>
<dbReference type="OrthoDB" id="409122at2759"/>
<evidence type="ECO:0000313" key="6">
    <source>
        <dbReference type="Proteomes" id="UP000001070"/>
    </source>
</evidence>
<dbReference type="InterPro" id="IPR033464">
    <property type="entry name" value="CSN8_PSD8_EIF3K"/>
</dbReference>
<sequence>MLKFCKELKSEWTKNSPNLGRCGQLLDSLKLEMVRVGFVGLNGQGPMQPNQKLELQTARDILEIAIEHSIKVKDNASYERYMTQLKMYYYDYDKFLESSSQMHKFMGLHLLYMLATNRIADFHIELERLPSALLLQNRYISPVLALENYFMEGRYNKILQAKKSMPSELYADFMDMLVGTVREEIASCLEKSYEKMSQKQAALRLGLKPGGTEMNALAAKRTWTLDADGSFNYAVLHSKQREKVPAKDIAGQTLTYAHELEKIV</sequence>
<dbReference type="Proteomes" id="UP000001070">
    <property type="component" value="Unassembled WGS sequence"/>
</dbReference>
<dbReference type="Pfam" id="PF10075">
    <property type="entry name" value="CSN8_PSD8_EIF3K"/>
    <property type="match status" value="1"/>
</dbReference>
<keyword evidence="3" id="KW-0647">Proteasome</keyword>
<dbReference type="InterPro" id="IPR000717">
    <property type="entry name" value="PCI_dom"/>
</dbReference>
<proteinExistence type="inferred from homology"/>
<dbReference type="PANTHER" id="PTHR12387">
    <property type="entry name" value="26S PROTEASOME NON-ATPASE REGULATORY SUBUNIT 8"/>
    <property type="match status" value="1"/>
</dbReference>
<accession>B4J2Y6</accession>
<dbReference type="SMR" id="B4J2Y6"/>
<dbReference type="GO" id="GO:0005634">
    <property type="term" value="C:nucleus"/>
    <property type="evidence" value="ECO:0007669"/>
    <property type="project" value="TreeGrafter"/>
</dbReference>
<evidence type="ECO:0000259" key="4">
    <source>
        <dbReference type="PROSITE" id="PS50250"/>
    </source>
</evidence>
<reference evidence="5 6" key="1">
    <citation type="journal article" date="2007" name="Nature">
        <title>Evolution of genes and genomes on the Drosophila phylogeny.</title>
        <authorList>
            <consortium name="Drosophila 12 Genomes Consortium"/>
            <person name="Clark A.G."/>
            <person name="Eisen M.B."/>
            <person name="Smith D.R."/>
            <person name="Bergman C.M."/>
            <person name="Oliver B."/>
            <person name="Markow T.A."/>
            <person name="Kaufman T.C."/>
            <person name="Kellis M."/>
            <person name="Gelbart W."/>
            <person name="Iyer V.N."/>
            <person name="Pollard D.A."/>
            <person name="Sackton T.B."/>
            <person name="Larracuente A.M."/>
            <person name="Singh N.D."/>
            <person name="Abad J.P."/>
            <person name="Abt D.N."/>
            <person name="Adryan B."/>
            <person name="Aguade M."/>
            <person name="Akashi H."/>
            <person name="Anderson W.W."/>
            <person name="Aquadro C.F."/>
            <person name="Ardell D.H."/>
            <person name="Arguello R."/>
            <person name="Artieri C.G."/>
            <person name="Barbash D.A."/>
            <person name="Barker D."/>
            <person name="Barsanti P."/>
            <person name="Batterham P."/>
            <person name="Batzoglou S."/>
            <person name="Begun D."/>
            <person name="Bhutkar A."/>
            <person name="Blanco E."/>
            <person name="Bosak S.A."/>
            <person name="Bradley R.K."/>
            <person name="Brand A.D."/>
            <person name="Brent M.R."/>
            <person name="Brooks A.N."/>
            <person name="Brown R.H."/>
            <person name="Butlin R.K."/>
            <person name="Caggese C."/>
            <person name="Calvi B.R."/>
            <person name="Bernardo de Carvalho A."/>
            <person name="Caspi A."/>
            <person name="Castrezana S."/>
            <person name="Celniker S.E."/>
            <person name="Chang J.L."/>
            <person name="Chapple C."/>
            <person name="Chatterji S."/>
            <person name="Chinwalla A."/>
            <person name="Civetta A."/>
            <person name="Clifton S.W."/>
            <person name="Comeron J.M."/>
            <person name="Costello J.C."/>
            <person name="Coyne J.A."/>
            <person name="Daub J."/>
            <person name="David R.G."/>
            <person name="Delcher A.L."/>
            <person name="Delehaunty K."/>
            <person name="Do C.B."/>
            <person name="Ebling H."/>
            <person name="Edwards K."/>
            <person name="Eickbush T."/>
            <person name="Evans J.D."/>
            <person name="Filipski A."/>
            <person name="Findeiss S."/>
            <person name="Freyhult E."/>
            <person name="Fulton L."/>
            <person name="Fulton R."/>
            <person name="Garcia A.C."/>
            <person name="Gardiner A."/>
            <person name="Garfield D.A."/>
            <person name="Garvin B.E."/>
            <person name="Gibson G."/>
            <person name="Gilbert D."/>
            <person name="Gnerre S."/>
            <person name="Godfrey J."/>
            <person name="Good R."/>
            <person name="Gotea V."/>
            <person name="Gravely B."/>
            <person name="Greenberg A.J."/>
            <person name="Griffiths-Jones S."/>
            <person name="Gross S."/>
            <person name="Guigo R."/>
            <person name="Gustafson E.A."/>
            <person name="Haerty W."/>
            <person name="Hahn M.W."/>
            <person name="Halligan D.L."/>
            <person name="Halpern A.L."/>
            <person name="Halter G.M."/>
            <person name="Han M.V."/>
            <person name="Heger A."/>
            <person name="Hillier L."/>
            <person name="Hinrichs A.S."/>
            <person name="Holmes I."/>
            <person name="Hoskins R.A."/>
            <person name="Hubisz M.J."/>
            <person name="Hultmark D."/>
            <person name="Huntley M.A."/>
            <person name="Jaffe D.B."/>
            <person name="Jagadeeshan S."/>
            <person name="Jeck W.R."/>
            <person name="Johnson J."/>
            <person name="Jones C.D."/>
            <person name="Jordan W.C."/>
            <person name="Karpen G.H."/>
            <person name="Kataoka E."/>
            <person name="Keightley P.D."/>
            <person name="Kheradpour P."/>
            <person name="Kirkness E.F."/>
            <person name="Koerich L.B."/>
            <person name="Kristiansen K."/>
            <person name="Kudrna D."/>
            <person name="Kulathinal R.J."/>
            <person name="Kumar S."/>
            <person name="Kwok R."/>
            <person name="Lander E."/>
            <person name="Langley C.H."/>
            <person name="Lapoint R."/>
            <person name="Lazzaro B.P."/>
            <person name="Lee S.J."/>
            <person name="Levesque L."/>
            <person name="Li R."/>
            <person name="Lin C.F."/>
            <person name="Lin M.F."/>
            <person name="Lindblad-Toh K."/>
            <person name="Llopart A."/>
            <person name="Long M."/>
            <person name="Low L."/>
            <person name="Lozovsky E."/>
            <person name="Lu J."/>
            <person name="Luo M."/>
            <person name="Machado C.A."/>
            <person name="Makalowski W."/>
            <person name="Marzo M."/>
            <person name="Matsuda M."/>
            <person name="Matzkin L."/>
            <person name="McAllister B."/>
            <person name="McBride C.S."/>
            <person name="McKernan B."/>
            <person name="McKernan K."/>
            <person name="Mendez-Lago M."/>
            <person name="Minx P."/>
            <person name="Mollenhauer M.U."/>
            <person name="Montooth K."/>
            <person name="Mount S.M."/>
            <person name="Mu X."/>
            <person name="Myers E."/>
            <person name="Negre B."/>
            <person name="Newfeld S."/>
            <person name="Nielsen R."/>
            <person name="Noor M.A."/>
            <person name="O'Grady P."/>
            <person name="Pachter L."/>
            <person name="Papaceit M."/>
            <person name="Parisi M.J."/>
            <person name="Parisi M."/>
            <person name="Parts L."/>
            <person name="Pedersen J.S."/>
            <person name="Pesole G."/>
            <person name="Phillippy A.M."/>
            <person name="Ponting C.P."/>
            <person name="Pop M."/>
            <person name="Porcelli D."/>
            <person name="Powell J.R."/>
            <person name="Prohaska S."/>
            <person name="Pruitt K."/>
            <person name="Puig M."/>
            <person name="Quesneville H."/>
            <person name="Ram K.R."/>
            <person name="Rand D."/>
            <person name="Rasmussen M.D."/>
            <person name="Reed L.K."/>
            <person name="Reenan R."/>
            <person name="Reily A."/>
            <person name="Remington K.A."/>
            <person name="Rieger T.T."/>
            <person name="Ritchie M.G."/>
            <person name="Robin C."/>
            <person name="Rogers Y.H."/>
            <person name="Rohde C."/>
            <person name="Rozas J."/>
            <person name="Rubenfield M.J."/>
            <person name="Ruiz A."/>
            <person name="Russo S."/>
            <person name="Salzberg S.L."/>
            <person name="Sanchez-Gracia A."/>
            <person name="Saranga D.J."/>
            <person name="Sato H."/>
            <person name="Schaeffer S.W."/>
            <person name="Schatz M.C."/>
            <person name="Schlenke T."/>
            <person name="Schwartz R."/>
            <person name="Segarra C."/>
            <person name="Singh R.S."/>
            <person name="Sirot L."/>
            <person name="Sirota M."/>
            <person name="Sisneros N.B."/>
            <person name="Smith C.D."/>
            <person name="Smith T.F."/>
            <person name="Spieth J."/>
            <person name="Stage D.E."/>
            <person name="Stark A."/>
            <person name="Stephan W."/>
            <person name="Strausberg R.L."/>
            <person name="Strempel S."/>
            <person name="Sturgill D."/>
            <person name="Sutton G."/>
            <person name="Sutton G.G."/>
            <person name="Tao W."/>
            <person name="Teichmann S."/>
            <person name="Tobari Y.N."/>
            <person name="Tomimura Y."/>
            <person name="Tsolas J.M."/>
            <person name="Valente V.L."/>
            <person name="Venter E."/>
            <person name="Venter J.C."/>
            <person name="Vicario S."/>
            <person name="Vieira F.G."/>
            <person name="Vilella A.J."/>
            <person name="Villasante A."/>
            <person name="Walenz B."/>
            <person name="Wang J."/>
            <person name="Wasserman M."/>
            <person name="Watts T."/>
            <person name="Wilson D."/>
            <person name="Wilson R.K."/>
            <person name="Wing R.A."/>
            <person name="Wolfner M.F."/>
            <person name="Wong A."/>
            <person name="Wong G.K."/>
            <person name="Wu C.I."/>
            <person name="Wu G."/>
            <person name="Yamamoto D."/>
            <person name="Yang H.P."/>
            <person name="Yang S.P."/>
            <person name="Yorke J.A."/>
            <person name="Yoshida K."/>
            <person name="Zdobnov E."/>
            <person name="Zhang P."/>
            <person name="Zhang Y."/>
            <person name="Zimin A.V."/>
            <person name="Baldwin J."/>
            <person name="Abdouelleil A."/>
            <person name="Abdulkadir J."/>
            <person name="Abebe A."/>
            <person name="Abera B."/>
            <person name="Abreu J."/>
            <person name="Acer S.C."/>
            <person name="Aftuck L."/>
            <person name="Alexander A."/>
            <person name="An P."/>
            <person name="Anderson E."/>
            <person name="Anderson S."/>
            <person name="Arachi H."/>
            <person name="Azer M."/>
            <person name="Bachantsang P."/>
            <person name="Barry A."/>
            <person name="Bayul T."/>
            <person name="Berlin A."/>
            <person name="Bessette D."/>
            <person name="Bloom T."/>
            <person name="Blye J."/>
            <person name="Boguslavskiy L."/>
            <person name="Bonnet C."/>
            <person name="Boukhgalter B."/>
            <person name="Bourzgui I."/>
            <person name="Brown A."/>
            <person name="Cahill P."/>
            <person name="Channer S."/>
            <person name="Cheshatsang Y."/>
            <person name="Chuda L."/>
            <person name="Citroen M."/>
            <person name="Collymore A."/>
            <person name="Cooke P."/>
            <person name="Costello M."/>
            <person name="D'Aco K."/>
            <person name="Daza R."/>
            <person name="De Haan G."/>
            <person name="DeGray S."/>
            <person name="DeMaso C."/>
            <person name="Dhargay N."/>
            <person name="Dooley K."/>
            <person name="Dooley E."/>
            <person name="Doricent M."/>
            <person name="Dorje P."/>
            <person name="Dorjee K."/>
            <person name="Dupes A."/>
            <person name="Elong R."/>
            <person name="Falk J."/>
            <person name="Farina A."/>
            <person name="Faro S."/>
            <person name="Ferguson D."/>
            <person name="Fisher S."/>
            <person name="Foley C.D."/>
            <person name="Franke A."/>
            <person name="Friedrich D."/>
            <person name="Gadbois L."/>
            <person name="Gearin G."/>
            <person name="Gearin C.R."/>
            <person name="Giannoukos G."/>
            <person name="Goode T."/>
            <person name="Graham J."/>
            <person name="Grandbois E."/>
            <person name="Grewal S."/>
            <person name="Gyaltsen K."/>
            <person name="Hafez N."/>
            <person name="Hagos B."/>
            <person name="Hall J."/>
            <person name="Henson C."/>
            <person name="Hollinger A."/>
            <person name="Honan T."/>
            <person name="Huard M.D."/>
            <person name="Hughes L."/>
            <person name="Hurhula B."/>
            <person name="Husby M.E."/>
            <person name="Kamat A."/>
            <person name="Kanga B."/>
            <person name="Kashin S."/>
            <person name="Khazanovich D."/>
            <person name="Kisner P."/>
            <person name="Lance K."/>
            <person name="Lara M."/>
            <person name="Lee W."/>
            <person name="Lennon N."/>
            <person name="Letendre F."/>
            <person name="LeVine R."/>
            <person name="Lipovsky A."/>
            <person name="Liu X."/>
            <person name="Liu J."/>
            <person name="Liu S."/>
            <person name="Lokyitsang T."/>
            <person name="Lokyitsang Y."/>
            <person name="Lubonja R."/>
            <person name="Lui A."/>
            <person name="MacDonald P."/>
            <person name="Magnisalis V."/>
            <person name="Maru K."/>
            <person name="Matthews C."/>
            <person name="McCusker W."/>
            <person name="McDonough S."/>
            <person name="Mehta T."/>
            <person name="Meldrim J."/>
            <person name="Meneus L."/>
            <person name="Mihai O."/>
            <person name="Mihalev A."/>
            <person name="Mihova T."/>
            <person name="Mittelman R."/>
            <person name="Mlenga V."/>
            <person name="Montmayeur A."/>
            <person name="Mulrain L."/>
            <person name="Navidi A."/>
            <person name="Naylor J."/>
            <person name="Negash T."/>
            <person name="Nguyen T."/>
            <person name="Nguyen N."/>
            <person name="Nicol R."/>
            <person name="Norbu C."/>
            <person name="Norbu N."/>
            <person name="Novod N."/>
            <person name="O'Neill B."/>
            <person name="Osman S."/>
            <person name="Markiewicz E."/>
            <person name="Oyono O.L."/>
            <person name="Patti C."/>
            <person name="Phunkhang P."/>
            <person name="Pierre F."/>
            <person name="Priest M."/>
            <person name="Raghuraman S."/>
            <person name="Rege F."/>
            <person name="Reyes R."/>
            <person name="Rise C."/>
            <person name="Rogov P."/>
            <person name="Ross K."/>
            <person name="Ryan E."/>
            <person name="Settipalli S."/>
            <person name="Shea T."/>
            <person name="Sherpa N."/>
            <person name="Shi L."/>
            <person name="Shih D."/>
            <person name="Sparrow T."/>
            <person name="Spaulding J."/>
            <person name="Stalker J."/>
            <person name="Stange-Thomann N."/>
            <person name="Stavropoulos S."/>
            <person name="Stone C."/>
            <person name="Strader C."/>
            <person name="Tesfaye S."/>
            <person name="Thomson T."/>
            <person name="Thoulutsang Y."/>
            <person name="Thoulutsang D."/>
            <person name="Topham K."/>
            <person name="Topping I."/>
            <person name="Tsamla T."/>
            <person name="Vassiliev H."/>
            <person name="Vo A."/>
            <person name="Wangchuk T."/>
            <person name="Wangdi T."/>
            <person name="Weiand M."/>
            <person name="Wilkinson J."/>
            <person name="Wilson A."/>
            <person name="Yadav S."/>
            <person name="Young G."/>
            <person name="Yu Q."/>
            <person name="Zembek L."/>
            <person name="Zhong D."/>
            <person name="Zimmer A."/>
            <person name="Zwirko Z."/>
            <person name="Jaffe D.B."/>
            <person name="Alvarez P."/>
            <person name="Brockman W."/>
            <person name="Butler J."/>
            <person name="Chin C."/>
            <person name="Gnerre S."/>
            <person name="Grabherr M."/>
            <person name="Kleber M."/>
            <person name="Mauceli E."/>
            <person name="MacCallum I."/>
        </authorList>
    </citation>
    <scope>NUCLEOTIDE SEQUENCE [LARGE SCALE GENOMIC DNA]</scope>
    <source>
        <strain evidence="6">Tucson 15287-2541.00</strain>
    </source>
</reference>
<dbReference type="InterPro" id="IPR006746">
    <property type="entry name" value="26S_Psome_Rpn12"/>
</dbReference>
<evidence type="ECO:0000256" key="2">
    <source>
        <dbReference type="ARBA" id="ARBA00014939"/>
    </source>
</evidence>
<dbReference type="PANTHER" id="PTHR12387:SF0">
    <property type="entry name" value="26S PROTEASOME NON-ATPASE REGULATORY SUBUNIT 8"/>
    <property type="match status" value="1"/>
</dbReference>
<comment type="similarity">
    <text evidence="1">Belongs to the proteasome subunit S14 family.</text>
</comment>
<evidence type="ECO:0000313" key="5">
    <source>
        <dbReference type="EMBL" id="EDV97156.1"/>
    </source>
</evidence>
<dbReference type="InParanoid" id="B4J2Y6"/>
<organism evidence="6">
    <name type="scientific">Drosophila grimshawi</name>
    <name type="common">Hawaiian fruit fly</name>
    <name type="synonym">Idiomyia grimshawi</name>
    <dbReference type="NCBI Taxonomy" id="7222"/>
    <lineage>
        <taxon>Eukaryota</taxon>
        <taxon>Metazoa</taxon>
        <taxon>Ecdysozoa</taxon>
        <taxon>Arthropoda</taxon>
        <taxon>Hexapoda</taxon>
        <taxon>Insecta</taxon>
        <taxon>Pterygota</taxon>
        <taxon>Neoptera</taxon>
        <taxon>Endopterygota</taxon>
        <taxon>Diptera</taxon>
        <taxon>Brachycera</taxon>
        <taxon>Muscomorpha</taxon>
        <taxon>Ephydroidea</taxon>
        <taxon>Drosophilidae</taxon>
        <taxon>Drosophila</taxon>
        <taxon>Hawaiian Drosophila</taxon>
    </lineage>
</organism>
<evidence type="ECO:0000256" key="1">
    <source>
        <dbReference type="ARBA" id="ARBA00009627"/>
    </source>
</evidence>
<dbReference type="PhylomeDB" id="B4J2Y6"/>
<keyword evidence="6" id="KW-1185">Reference proteome</keyword>
<dbReference type="GO" id="GO:0005829">
    <property type="term" value="C:cytosol"/>
    <property type="evidence" value="ECO:0007669"/>
    <property type="project" value="TreeGrafter"/>
</dbReference>
<dbReference type="EMBL" id="CH916366">
    <property type="protein sequence ID" value="EDV97156.1"/>
    <property type="molecule type" value="Genomic_DNA"/>
</dbReference>
<dbReference type="STRING" id="7222.B4J2Y6"/>
<gene>
    <name evidence="5" type="primary">Dgri\GH16677</name>
    <name evidence="5" type="ORF">Dgri_GH16677</name>
</gene>
<dbReference type="OMA" id="HKFMGLH"/>
<dbReference type="AlphaFoldDB" id="B4J2Y6"/>
<protein>
    <recommendedName>
        <fullName evidence="2">26S proteasome non-ATPase regulatory subunit 8</fullName>
    </recommendedName>
</protein>
<dbReference type="GO" id="GO:0043161">
    <property type="term" value="P:proteasome-mediated ubiquitin-dependent protein catabolic process"/>
    <property type="evidence" value="ECO:0007669"/>
    <property type="project" value="TreeGrafter"/>
</dbReference>
<dbReference type="eggNOG" id="KOG3151">
    <property type="taxonomic scope" value="Eukaryota"/>
</dbReference>
<dbReference type="PROSITE" id="PS50250">
    <property type="entry name" value="PCI"/>
    <property type="match status" value="1"/>
</dbReference>
<dbReference type="FunCoup" id="B4J2Y6">
    <property type="interactions" value="278"/>
</dbReference>
<feature type="domain" description="PCI" evidence="4">
    <location>
        <begin position="76"/>
        <end position="249"/>
    </location>
</feature>
<dbReference type="HOGENOM" id="CLU_046003_2_1_1"/>
<dbReference type="GO" id="GO:0008541">
    <property type="term" value="C:proteasome regulatory particle, lid subcomplex"/>
    <property type="evidence" value="ECO:0007669"/>
    <property type="project" value="TreeGrafter"/>
</dbReference>
<name>B4J2Y6_DROGR</name>